<comment type="similarity">
    <text evidence="2">Belongs to the bacterial solute-binding protein SsuA/TauA family.</text>
</comment>
<dbReference type="GO" id="GO:0042597">
    <property type="term" value="C:periplasmic space"/>
    <property type="evidence" value="ECO:0007669"/>
    <property type="project" value="UniProtKB-SubCell"/>
</dbReference>
<dbReference type="Proteomes" id="UP000218615">
    <property type="component" value="Unassembled WGS sequence"/>
</dbReference>
<dbReference type="Pfam" id="PF09084">
    <property type="entry name" value="NMT1"/>
    <property type="match status" value="1"/>
</dbReference>
<keyword evidence="3" id="KW-0732">Signal</keyword>
<dbReference type="Gene3D" id="3.40.190.10">
    <property type="entry name" value="Periplasmic binding protein-like II"/>
    <property type="match status" value="2"/>
</dbReference>
<dbReference type="AlphaFoldDB" id="A0A284VLC5"/>
<evidence type="ECO:0000313" key="5">
    <source>
        <dbReference type="EMBL" id="SNQ60065.1"/>
    </source>
</evidence>
<sequence>MKSYIYILIIGLVLSGGFAIYEKSHAQKSIYVVSMTANEMSSALKNGSIAGFISWEPYPAKAVVDGYGSYLVNSKDVWENHPSCVLAISEDFKDEDTIKALVWVQLKGTRFINDPANREKVLQYGAEFSGMDKSTVSAAINNTIYVEYPDLNQMKKGIEILSKADVLKKPIVSMGYNDTDEFLASIYLDKYYTEIRQRLDDDPDWTPPAVNGSLRFGYIGGNIHYLGMYIAQKEGYFEKVGLKPGKNVRFTEYRSGRAITEALDNRDVDAATLGSTVLLRYRVNDNGRVHVINGVNTGGSSLIVRGDSDIKSIKDLNGRKIATPGFGTCQDTIMRKMFEGFEIKTV</sequence>
<gene>
    <name evidence="5" type="ORF">MNV_1580003</name>
</gene>
<dbReference type="OrthoDB" id="10037at2157"/>
<dbReference type="GO" id="GO:0005524">
    <property type="term" value="F:ATP binding"/>
    <property type="evidence" value="ECO:0007669"/>
    <property type="project" value="UniProtKB-KW"/>
</dbReference>
<dbReference type="EMBL" id="FZMP01000066">
    <property type="protein sequence ID" value="SNQ60065.1"/>
    <property type="molecule type" value="Genomic_DNA"/>
</dbReference>
<reference evidence="6" key="1">
    <citation type="submission" date="2017-06" db="EMBL/GenBank/DDBJ databases">
        <authorList>
            <person name="Cremers G."/>
        </authorList>
    </citation>
    <scope>NUCLEOTIDE SEQUENCE [LARGE SCALE GENOMIC DNA]</scope>
</reference>
<evidence type="ECO:0000313" key="6">
    <source>
        <dbReference type="Proteomes" id="UP000218615"/>
    </source>
</evidence>
<evidence type="ECO:0000259" key="4">
    <source>
        <dbReference type="Pfam" id="PF09084"/>
    </source>
</evidence>
<comment type="subcellular location">
    <subcellularLocation>
        <location evidence="1">Periplasm</location>
    </subcellularLocation>
</comment>
<dbReference type="SUPFAM" id="SSF53850">
    <property type="entry name" value="Periplasmic binding protein-like II"/>
    <property type="match status" value="2"/>
</dbReference>
<keyword evidence="5" id="KW-0547">Nucleotide-binding</keyword>
<name>A0A284VLC5_9EURY</name>
<dbReference type="RefSeq" id="WP_096204333.1">
    <property type="nucleotide sequence ID" value="NZ_FZMP01000066.1"/>
</dbReference>
<dbReference type="Pfam" id="PF13379">
    <property type="entry name" value="NMT1_2"/>
    <property type="match status" value="1"/>
</dbReference>
<feature type="domain" description="SsuA/THI5-like" evidence="4">
    <location>
        <begin position="223"/>
        <end position="342"/>
    </location>
</feature>
<evidence type="ECO:0000256" key="2">
    <source>
        <dbReference type="ARBA" id="ARBA00010742"/>
    </source>
</evidence>
<evidence type="ECO:0000256" key="3">
    <source>
        <dbReference type="ARBA" id="ARBA00022729"/>
    </source>
</evidence>
<keyword evidence="6" id="KW-1185">Reference proteome</keyword>
<protein>
    <submittedName>
        <fullName evidence="5">Putative Nitrate ABC transporter, ATP-binding protein</fullName>
    </submittedName>
</protein>
<accession>A0A284VLC5</accession>
<dbReference type="PANTHER" id="PTHR30024">
    <property type="entry name" value="ALIPHATIC SULFONATES-BINDING PROTEIN-RELATED"/>
    <property type="match status" value="1"/>
</dbReference>
<organism evidence="5 6">
    <name type="scientific">Candidatus Methanoperedens nitratireducens</name>
    <dbReference type="NCBI Taxonomy" id="1392998"/>
    <lineage>
        <taxon>Archaea</taxon>
        <taxon>Methanobacteriati</taxon>
        <taxon>Methanobacteriota</taxon>
        <taxon>Stenosarchaea group</taxon>
        <taxon>Methanomicrobia</taxon>
        <taxon>Methanosarcinales</taxon>
        <taxon>ANME-2 cluster</taxon>
        <taxon>Candidatus Methanoperedentaceae</taxon>
        <taxon>Candidatus Methanoperedens</taxon>
    </lineage>
</organism>
<dbReference type="InterPro" id="IPR015168">
    <property type="entry name" value="SsuA/THI5"/>
</dbReference>
<evidence type="ECO:0000256" key="1">
    <source>
        <dbReference type="ARBA" id="ARBA00004418"/>
    </source>
</evidence>
<proteinExistence type="inferred from homology"/>
<dbReference type="PANTHER" id="PTHR30024:SF47">
    <property type="entry name" value="TAURINE-BINDING PERIPLASMIC PROTEIN"/>
    <property type="match status" value="1"/>
</dbReference>
<keyword evidence="5" id="KW-0067">ATP-binding</keyword>